<dbReference type="EMBL" id="AAXG02000015">
    <property type="protein sequence ID" value="EDM99783.1"/>
    <property type="molecule type" value="Genomic_DNA"/>
</dbReference>
<evidence type="ECO:0000313" key="1">
    <source>
        <dbReference type="EMBL" id="EDM99783.1"/>
    </source>
</evidence>
<dbReference type="Proteomes" id="UP000003639">
    <property type="component" value="Unassembled WGS sequence"/>
</dbReference>
<reference evidence="1 2" key="1">
    <citation type="submission" date="2007-04" db="EMBL/GenBank/DDBJ databases">
        <authorList>
            <person name="Fulton L."/>
            <person name="Clifton S."/>
            <person name="Fulton B."/>
            <person name="Xu J."/>
            <person name="Minx P."/>
            <person name="Pepin K.H."/>
            <person name="Johnson M."/>
            <person name="Thiruvilangam P."/>
            <person name="Bhonagiri V."/>
            <person name="Nash W.E."/>
            <person name="Mardis E.R."/>
            <person name="Wilson R.K."/>
        </authorList>
    </citation>
    <scope>NUCLEOTIDE SEQUENCE [LARGE SCALE GENOMIC DNA]</scope>
    <source>
        <strain evidence="1 2">ATCC 29799</strain>
    </source>
</reference>
<proteinExistence type="predicted"/>
<organism evidence="1 2">
    <name type="scientific">Pseudoflavonifractor capillosus ATCC 29799</name>
    <dbReference type="NCBI Taxonomy" id="411467"/>
    <lineage>
        <taxon>Bacteria</taxon>
        <taxon>Bacillati</taxon>
        <taxon>Bacillota</taxon>
        <taxon>Clostridia</taxon>
        <taxon>Eubacteriales</taxon>
        <taxon>Oscillospiraceae</taxon>
        <taxon>Pseudoflavonifractor</taxon>
    </lineage>
</organism>
<name>A6NWC6_9FIRM</name>
<evidence type="ECO:0000313" key="2">
    <source>
        <dbReference type="Proteomes" id="UP000003639"/>
    </source>
</evidence>
<keyword evidence="2" id="KW-1185">Reference proteome</keyword>
<dbReference type="STRING" id="411467.BACCAP_02519"/>
<protein>
    <submittedName>
        <fullName evidence="1">Uncharacterized protein</fullName>
    </submittedName>
</protein>
<comment type="caution">
    <text evidence="1">The sequence shown here is derived from an EMBL/GenBank/DDBJ whole genome shotgun (WGS) entry which is preliminary data.</text>
</comment>
<gene>
    <name evidence="1" type="ORF">BACCAP_02519</name>
</gene>
<dbReference type="AlphaFoldDB" id="A6NWC6"/>
<reference evidence="1 2" key="2">
    <citation type="submission" date="2007-06" db="EMBL/GenBank/DDBJ databases">
        <title>Draft genome sequence of Pseudoflavonifractor capillosus ATCC 29799.</title>
        <authorList>
            <person name="Sudarsanam P."/>
            <person name="Ley R."/>
            <person name="Guruge J."/>
            <person name="Turnbaugh P.J."/>
            <person name="Mahowald M."/>
            <person name="Liep D."/>
            <person name="Gordon J."/>
        </authorList>
    </citation>
    <scope>NUCLEOTIDE SEQUENCE [LARGE SCALE GENOMIC DNA]</scope>
    <source>
        <strain evidence="1 2">ATCC 29799</strain>
    </source>
</reference>
<sequence>MKRFRTGVRLPSPPPDGHYMNTYFFKGGFAVRVWL</sequence>
<accession>A6NWC6</accession>